<dbReference type="Gene3D" id="1.10.8.430">
    <property type="entry name" value="Helical domain of apoptotic protease-activating factors"/>
    <property type="match status" value="1"/>
</dbReference>
<dbReference type="AlphaFoldDB" id="A0A5B9W3B9"/>
<dbReference type="InterPro" id="IPR002182">
    <property type="entry name" value="NB-ARC"/>
</dbReference>
<evidence type="ECO:0000313" key="4">
    <source>
        <dbReference type="EMBL" id="QEH35113.1"/>
    </source>
</evidence>
<dbReference type="Pfam" id="PF19955">
    <property type="entry name" value="EAD1"/>
    <property type="match status" value="1"/>
</dbReference>
<dbReference type="PANTHER" id="PTHR47691:SF3">
    <property type="entry name" value="HTH-TYPE TRANSCRIPTIONAL REGULATOR RV0890C-RELATED"/>
    <property type="match status" value="1"/>
</dbReference>
<evidence type="ECO:0000259" key="2">
    <source>
        <dbReference type="Pfam" id="PF00931"/>
    </source>
</evidence>
<organism evidence="4 5">
    <name type="scientific">Aquisphaera giovannonii</name>
    <dbReference type="NCBI Taxonomy" id="406548"/>
    <lineage>
        <taxon>Bacteria</taxon>
        <taxon>Pseudomonadati</taxon>
        <taxon>Planctomycetota</taxon>
        <taxon>Planctomycetia</taxon>
        <taxon>Isosphaerales</taxon>
        <taxon>Isosphaeraceae</taxon>
        <taxon>Aquisphaera</taxon>
    </lineage>
</organism>
<evidence type="ECO:0000256" key="1">
    <source>
        <dbReference type="SAM" id="MobiDB-lite"/>
    </source>
</evidence>
<dbReference type="Gene3D" id="3.40.50.300">
    <property type="entry name" value="P-loop containing nucleotide triphosphate hydrolases"/>
    <property type="match status" value="1"/>
</dbReference>
<dbReference type="Proteomes" id="UP000324233">
    <property type="component" value="Chromosome"/>
</dbReference>
<reference evidence="4 5" key="1">
    <citation type="submission" date="2019-08" db="EMBL/GenBank/DDBJ databases">
        <title>Deep-cultivation of Planctomycetes and their phenomic and genomic characterization uncovers novel biology.</title>
        <authorList>
            <person name="Wiegand S."/>
            <person name="Jogler M."/>
            <person name="Boedeker C."/>
            <person name="Pinto D."/>
            <person name="Vollmers J."/>
            <person name="Rivas-Marin E."/>
            <person name="Kohn T."/>
            <person name="Peeters S.H."/>
            <person name="Heuer A."/>
            <person name="Rast P."/>
            <person name="Oberbeckmann S."/>
            <person name="Bunk B."/>
            <person name="Jeske O."/>
            <person name="Meyerdierks A."/>
            <person name="Storesund J.E."/>
            <person name="Kallscheuer N."/>
            <person name="Luecker S."/>
            <person name="Lage O.M."/>
            <person name="Pohl T."/>
            <person name="Merkel B.J."/>
            <person name="Hornburger P."/>
            <person name="Mueller R.-W."/>
            <person name="Bruemmer F."/>
            <person name="Labrenz M."/>
            <person name="Spormann A.M."/>
            <person name="Op den Camp H."/>
            <person name="Overmann J."/>
            <person name="Amann R."/>
            <person name="Jetten M.S.M."/>
            <person name="Mascher T."/>
            <person name="Medema M.H."/>
            <person name="Devos D.P."/>
            <person name="Kaster A.-K."/>
            <person name="Ovreas L."/>
            <person name="Rohde M."/>
            <person name="Galperin M.Y."/>
            <person name="Jogler C."/>
        </authorList>
    </citation>
    <scope>NUCLEOTIDE SEQUENCE [LARGE SCALE GENOMIC DNA]</scope>
    <source>
        <strain evidence="4 5">OJF2</strain>
    </source>
</reference>
<feature type="compositionally biased region" description="Polar residues" evidence="1">
    <location>
        <begin position="72"/>
        <end position="95"/>
    </location>
</feature>
<dbReference type="EMBL" id="CP042997">
    <property type="protein sequence ID" value="QEH35113.1"/>
    <property type="molecule type" value="Genomic_DNA"/>
</dbReference>
<dbReference type="Pfam" id="PF00931">
    <property type="entry name" value="NB-ARC"/>
    <property type="match status" value="1"/>
</dbReference>
<dbReference type="InterPro" id="IPR045430">
    <property type="entry name" value="EAD1"/>
</dbReference>
<name>A0A5B9W3B9_9BACT</name>
<evidence type="ECO:0000313" key="5">
    <source>
        <dbReference type="Proteomes" id="UP000324233"/>
    </source>
</evidence>
<feature type="domain" description="NB-ARC" evidence="2">
    <location>
        <begin position="128"/>
        <end position="241"/>
    </location>
</feature>
<accession>A0A5B9W3B9</accession>
<sequence>MADLARLLKYELDIDLEREFGTGSLTSVVFNMINWFNARGHINDLLRVITNDRPENHMVQQVVHRLLDRLPSQGSGSSESVARGSQDTVPLQNLPTRATEIVGRDDALKQISACFNESRARGLPSEYVVHGHGGLGKTSLAVEYALLHAGKYPGGVFFLRCSMQLDNAISELDFYKTQRQNNLDNNSPTVLFKKHLLDSTKPVLLILDDVQTLQEWTNIHGSGFASIKGVDVLITTKLSRLPVSQVYPLCPLTTEDGISLLSKFRADANSNSNHEASAEIAHRVGGIPFALSIIGIYMRKNPALPWREYQKSLTEHGLETLRQTEELAGTIPGKYAVPIDKIMNDLLQSLSEAERRAIEYTAILSTINPMEYILIGILKHDKSLAFRPIPGYSDPATSIIDTLARDGILLSQGERGLRHLGLHELLRQKVLDDLRSNRKNLDSLHAGLFQYAFYLMDFEPIATSEVEDKIKTMRLLTSHSYSLEILQLLHREGHIHDLDSVIAFRNQHLDSIISARKLATRLGGETVFKLSYRFPLQVHLSIQVCVKTQDITRAQELIAHHNGRMTVTEAKEGTIYIIFITTS</sequence>
<gene>
    <name evidence="4" type="ORF">OJF2_36580</name>
</gene>
<feature type="domain" description="Effector-associated" evidence="3">
    <location>
        <begin position="3"/>
        <end position="66"/>
    </location>
</feature>
<dbReference type="KEGG" id="agv:OJF2_36580"/>
<dbReference type="SUPFAM" id="SSF52540">
    <property type="entry name" value="P-loop containing nucleoside triphosphate hydrolases"/>
    <property type="match status" value="1"/>
</dbReference>
<protein>
    <submittedName>
        <fullName evidence="4">NB-ARC domain protein</fullName>
    </submittedName>
</protein>
<evidence type="ECO:0000259" key="3">
    <source>
        <dbReference type="Pfam" id="PF19955"/>
    </source>
</evidence>
<dbReference type="PRINTS" id="PR00364">
    <property type="entry name" value="DISEASERSIST"/>
</dbReference>
<dbReference type="GO" id="GO:0043531">
    <property type="term" value="F:ADP binding"/>
    <property type="evidence" value="ECO:0007669"/>
    <property type="project" value="InterPro"/>
</dbReference>
<dbReference type="PANTHER" id="PTHR47691">
    <property type="entry name" value="REGULATOR-RELATED"/>
    <property type="match status" value="1"/>
</dbReference>
<proteinExistence type="predicted"/>
<dbReference type="InterPro" id="IPR042197">
    <property type="entry name" value="Apaf_helical"/>
</dbReference>
<feature type="region of interest" description="Disordered" evidence="1">
    <location>
        <begin position="71"/>
        <end position="95"/>
    </location>
</feature>
<keyword evidence="5" id="KW-1185">Reference proteome</keyword>
<dbReference type="InterPro" id="IPR027417">
    <property type="entry name" value="P-loop_NTPase"/>
</dbReference>